<dbReference type="InterPro" id="IPR011711">
    <property type="entry name" value="GntR_C"/>
</dbReference>
<dbReference type="OrthoDB" id="9781630at2"/>
<dbReference type="InterPro" id="IPR008920">
    <property type="entry name" value="TF_FadR/GntR_C"/>
</dbReference>
<dbReference type="SUPFAM" id="SSF46785">
    <property type="entry name" value="Winged helix' DNA-binding domain"/>
    <property type="match status" value="1"/>
</dbReference>
<dbReference type="Pfam" id="PF07729">
    <property type="entry name" value="FCD"/>
    <property type="match status" value="1"/>
</dbReference>
<dbReference type="STRING" id="44251.PDUR_08040"/>
<dbReference type="GO" id="GO:0003677">
    <property type="term" value="F:DNA binding"/>
    <property type="evidence" value="ECO:0007669"/>
    <property type="project" value="UniProtKB-KW"/>
</dbReference>
<protein>
    <recommendedName>
        <fullName evidence="4">HTH gntR-type domain-containing protein</fullName>
    </recommendedName>
</protein>
<keyword evidence="2" id="KW-0238">DNA-binding</keyword>
<dbReference type="EMBL" id="CP009288">
    <property type="protein sequence ID" value="AIQ11888.1"/>
    <property type="molecule type" value="Genomic_DNA"/>
</dbReference>
<dbReference type="InterPro" id="IPR000524">
    <property type="entry name" value="Tscrpt_reg_HTH_GntR"/>
</dbReference>
<dbReference type="GO" id="GO:0003700">
    <property type="term" value="F:DNA-binding transcription factor activity"/>
    <property type="evidence" value="ECO:0007669"/>
    <property type="project" value="InterPro"/>
</dbReference>
<feature type="domain" description="HTH gntR-type" evidence="4">
    <location>
        <begin position="11"/>
        <end position="78"/>
    </location>
</feature>
<dbReference type="InterPro" id="IPR036388">
    <property type="entry name" value="WH-like_DNA-bd_sf"/>
</dbReference>
<dbReference type="PROSITE" id="PS50949">
    <property type="entry name" value="HTH_GNTR"/>
    <property type="match status" value="1"/>
</dbReference>
<dbReference type="eggNOG" id="COG1802">
    <property type="taxonomic scope" value="Bacteria"/>
</dbReference>
<evidence type="ECO:0000259" key="4">
    <source>
        <dbReference type="PROSITE" id="PS50949"/>
    </source>
</evidence>
<evidence type="ECO:0000313" key="5">
    <source>
        <dbReference type="EMBL" id="AIQ11888.1"/>
    </source>
</evidence>
<name>A0A089HNI3_PAEDU</name>
<accession>A0A089HNI3</accession>
<dbReference type="Gene3D" id="1.20.120.530">
    <property type="entry name" value="GntR ligand-binding domain-like"/>
    <property type="match status" value="1"/>
</dbReference>
<dbReference type="RefSeq" id="WP_042205767.1">
    <property type="nucleotide sequence ID" value="NZ_CP009288.1"/>
</dbReference>
<dbReference type="PANTHER" id="PTHR43537">
    <property type="entry name" value="TRANSCRIPTIONAL REGULATOR, GNTR FAMILY"/>
    <property type="match status" value="1"/>
</dbReference>
<dbReference type="SMART" id="SM00895">
    <property type="entry name" value="FCD"/>
    <property type="match status" value="1"/>
</dbReference>
<evidence type="ECO:0000256" key="1">
    <source>
        <dbReference type="ARBA" id="ARBA00023015"/>
    </source>
</evidence>
<keyword evidence="1" id="KW-0805">Transcription regulation</keyword>
<gene>
    <name evidence="5" type="ORF">PDUR_08040</name>
</gene>
<keyword evidence="6" id="KW-1185">Reference proteome</keyword>
<dbReference type="KEGG" id="pdu:PDUR_08040"/>
<dbReference type="Gene3D" id="1.10.10.10">
    <property type="entry name" value="Winged helix-like DNA-binding domain superfamily/Winged helix DNA-binding domain"/>
    <property type="match status" value="1"/>
</dbReference>
<dbReference type="PANTHER" id="PTHR43537:SF24">
    <property type="entry name" value="GLUCONATE OPERON TRANSCRIPTIONAL REPRESSOR"/>
    <property type="match status" value="1"/>
</dbReference>
<dbReference type="AlphaFoldDB" id="A0A089HNI3"/>
<evidence type="ECO:0000256" key="3">
    <source>
        <dbReference type="ARBA" id="ARBA00023163"/>
    </source>
</evidence>
<sequence length="230" mass="26744">MTQQPDKLVKETTAMAVYKRLFDYVMSGQFEPGIWIRERQLKEMLGVSSTPIREALRMLVQEQVLELVPHHGVRIKEYSTKEIQDYYELRAELEGLAAELAAERGSKLMFGKMEEILYLHRTFETERSDEAVELNNQFHDLIVEASGNLSLKNTLQHLRVGINWIQVMAWSRNKDRHFSTFHQHQGVLDALMARNPKLARSRMQEHVWDSIKLIIDPPGTLQMAGELRKS</sequence>
<evidence type="ECO:0000256" key="2">
    <source>
        <dbReference type="ARBA" id="ARBA00023125"/>
    </source>
</evidence>
<dbReference type="SMART" id="SM00345">
    <property type="entry name" value="HTH_GNTR"/>
    <property type="match status" value="1"/>
</dbReference>
<dbReference type="Pfam" id="PF00392">
    <property type="entry name" value="GntR"/>
    <property type="match status" value="1"/>
</dbReference>
<evidence type="ECO:0000313" key="6">
    <source>
        <dbReference type="Proteomes" id="UP000029409"/>
    </source>
</evidence>
<dbReference type="Proteomes" id="UP000029409">
    <property type="component" value="Chromosome"/>
</dbReference>
<dbReference type="InterPro" id="IPR036390">
    <property type="entry name" value="WH_DNA-bd_sf"/>
</dbReference>
<proteinExistence type="predicted"/>
<organism evidence="5 6">
    <name type="scientific">Paenibacillus durus</name>
    <name type="common">Paenibacillus azotofixans</name>
    <dbReference type="NCBI Taxonomy" id="44251"/>
    <lineage>
        <taxon>Bacteria</taxon>
        <taxon>Bacillati</taxon>
        <taxon>Bacillota</taxon>
        <taxon>Bacilli</taxon>
        <taxon>Bacillales</taxon>
        <taxon>Paenibacillaceae</taxon>
        <taxon>Paenibacillus</taxon>
    </lineage>
</organism>
<keyword evidence="3" id="KW-0804">Transcription</keyword>
<reference evidence="5 6" key="1">
    <citation type="submission" date="2014-08" db="EMBL/GenBank/DDBJ databases">
        <title>Comparative genomics of the Paenibacillus odorifer group.</title>
        <authorList>
            <person name="den Bakker H.C."/>
            <person name="Tsai Y.-C."/>
            <person name="Martin N."/>
            <person name="Korlach J."/>
            <person name="Wiedmann M."/>
        </authorList>
    </citation>
    <scope>NUCLEOTIDE SEQUENCE [LARGE SCALE GENOMIC DNA]</scope>
    <source>
        <strain evidence="5 6">DSM 1735</strain>
    </source>
</reference>
<dbReference type="SUPFAM" id="SSF48008">
    <property type="entry name" value="GntR ligand-binding domain-like"/>
    <property type="match status" value="1"/>
</dbReference>